<dbReference type="GO" id="GO:0051287">
    <property type="term" value="F:NAD binding"/>
    <property type="evidence" value="ECO:0007669"/>
    <property type="project" value="UniProtKB-ARBA"/>
</dbReference>
<dbReference type="AlphaFoldDB" id="A0A4V2W5T5"/>
<dbReference type="PANTHER" id="PTHR20275:SF0">
    <property type="entry name" value="NAD KINASE"/>
    <property type="match status" value="1"/>
</dbReference>
<dbReference type="GO" id="GO:0003951">
    <property type="term" value="F:NAD+ kinase activity"/>
    <property type="evidence" value="ECO:0007669"/>
    <property type="project" value="UniProtKB-UniRule"/>
</dbReference>
<dbReference type="InterPro" id="IPR017437">
    <property type="entry name" value="ATP-NAD_kinase_PpnK-typ_C"/>
</dbReference>
<reference evidence="7 8" key="1">
    <citation type="submission" date="2019-03" db="EMBL/GenBank/DDBJ databases">
        <title>Genomic Encyclopedia of Type Strains, Phase IV (KMG-IV): sequencing the most valuable type-strain genomes for metagenomic binning, comparative biology and taxonomic classification.</title>
        <authorList>
            <person name="Goeker M."/>
        </authorList>
    </citation>
    <scope>NUCLEOTIDE SEQUENCE [LARGE SCALE GENOMIC DNA]</scope>
    <source>
        <strain evidence="7 8">DSM 29487</strain>
    </source>
</reference>
<feature type="binding site" evidence="6">
    <location>
        <begin position="155"/>
        <end position="160"/>
    </location>
    <ligand>
        <name>NAD(+)</name>
        <dbReference type="ChEBI" id="CHEBI:57540"/>
    </ligand>
</feature>
<dbReference type="GO" id="GO:0046872">
    <property type="term" value="F:metal ion binding"/>
    <property type="evidence" value="ECO:0007669"/>
    <property type="project" value="UniProtKB-UniRule"/>
</dbReference>
<protein>
    <recommendedName>
        <fullName evidence="6">NAD kinase</fullName>
        <ecNumber evidence="6">2.7.1.23</ecNumber>
    </recommendedName>
    <alternativeName>
        <fullName evidence="6">ATP-dependent NAD kinase</fullName>
    </alternativeName>
</protein>
<dbReference type="InterPro" id="IPR017438">
    <property type="entry name" value="ATP-NAD_kinase_N"/>
</dbReference>
<evidence type="ECO:0000313" key="8">
    <source>
        <dbReference type="Proteomes" id="UP000295515"/>
    </source>
</evidence>
<comment type="caution">
    <text evidence="7">The sequence shown here is derived from an EMBL/GenBank/DDBJ whole genome shotgun (WGS) entry which is preliminary data.</text>
</comment>
<dbReference type="GO" id="GO:0006741">
    <property type="term" value="P:NADP+ biosynthetic process"/>
    <property type="evidence" value="ECO:0007669"/>
    <property type="project" value="UniProtKB-UniRule"/>
</dbReference>
<dbReference type="InterPro" id="IPR002504">
    <property type="entry name" value="NADK"/>
</dbReference>
<comment type="caution">
    <text evidence="6">Lacks conserved residue(s) required for the propagation of feature annotation.</text>
</comment>
<dbReference type="HAMAP" id="MF_00361">
    <property type="entry name" value="NAD_kinase"/>
    <property type="match status" value="1"/>
</dbReference>
<comment type="similarity">
    <text evidence="6">Belongs to the NAD kinase family.</text>
</comment>
<feature type="active site" description="Proton acceptor" evidence="6">
    <location>
        <position position="45"/>
    </location>
</feature>
<evidence type="ECO:0000256" key="2">
    <source>
        <dbReference type="ARBA" id="ARBA00022777"/>
    </source>
</evidence>
<feature type="binding site" evidence="6">
    <location>
        <begin position="45"/>
        <end position="46"/>
    </location>
    <ligand>
        <name>NAD(+)</name>
        <dbReference type="ChEBI" id="CHEBI:57540"/>
    </ligand>
</feature>
<dbReference type="Proteomes" id="UP000295515">
    <property type="component" value="Unassembled WGS sequence"/>
</dbReference>
<keyword evidence="2 6" id="KW-0418">Kinase</keyword>
<feature type="binding site" evidence="6">
    <location>
        <begin position="116"/>
        <end position="117"/>
    </location>
    <ligand>
        <name>NAD(+)</name>
        <dbReference type="ChEBI" id="CHEBI:57540"/>
    </ligand>
</feature>
<keyword evidence="6" id="KW-0067">ATP-binding</keyword>
<dbReference type="InterPro" id="IPR016064">
    <property type="entry name" value="NAD/diacylglycerol_kinase_sf"/>
</dbReference>
<proteinExistence type="inferred from homology"/>
<dbReference type="PANTHER" id="PTHR20275">
    <property type="entry name" value="NAD KINASE"/>
    <property type="match status" value="1"/>
</dbReference>
<feature type="binding site" evidence="6">
    <location>
        <position position="144"/>
    </location>
    <ligand>
        <name>NAD(+)</name>
        <dbReference type="ChEBI" id="CHEBI:57540"/>
    </ligand>
</feature>
<evidence type="ECO:0000256" key="4">
    <source>
        <dbReference type="ARBA" id="ARBA00023027"/>
    </source>
</evidence>
<comment type="catalytic activity">
    <reaction evidence="5 6">
        <text>NAD(+) + ATP = ADP + NADP(+) + H(+)</text>
        <dbReference type="Rhea" id="RHEA:18629"/>
        <dbReference type="ChEBI" id="CHEBI:15378"/>
        <dbReference type="ChEBI" id="CHEBI:30616"/>
        <dbReference type="ChEBI" id="CHEBI:57540"/>
        <dbReference type="ChEBI" id="CHEBI:58349"/>
        <dbReference type="ChEBI" id="CHEBI:456216"/>
        <dbReference type="EC" id="2.7.1.23"/>
    </reaction>
</comment>
<dbReference type="Pfam" id="PF20143">
    <property type="entry name" value="NAD_kinase_C"/>
    <property type="match status" value="1"/>
</dbReference>
<keyword evidence="3 6" id="KW-0521">NADP</keyword>
<organism evidence="7 8">
    <name type="scientific">Longibaculum muris</name>
    <dbReference type="NCBI Taxonomy" id="1796628"/>
    <lineage>
        <taxon>Bacteria</taxon>
        <taxon>Bacillati</taxon>
        <taxon>Bacillota</taxon>
        <taxon>Erysipelotrichia</taxon>
        <taxon>Erysipelotrichales</taxon>
        <taxon>Coprobacillaceae</taxon>
        <taxon>Longibaculum</taxon>
    </lineage>
</organism>
<dbReference type="EMBL" id="SMCQ01000003">
    <property type="protein sequence ID" value="TCW01642.1"/>
    <property type="molecule type" value="Genomic_DNA"/>
</dbReference>
<dbReference type="SUPFAM" id="SSF111331">
    <property type="entry name" value="NAD kinase/diacylglycerol kinase-like"/>
    <property type="match status" value="1"/>
</dbReference>
<evidence type="ECO:0000256" key="1">
    <source>
        <dbReference type="ARBA" id="ARBA00022679"/>
    </source>
</evidence>
<dbReference type="GO" id="GO:0019674">
    <property type="term" value="P:NAD+ metabolic process"/>
    <property type="evidence" value="ECO:0007669"/>
    <property type="project" value="InterPro"/>
</dbReference>
<dbReference type="GO" id="GO:0005737">
    <property type="term" value="C:cytoplasm"/>
    <property type="evidence" value="ECO:0007669"/>
    <property type="project" value="UniProtKB-SubCell"/>
</dbReference>
<comment type="function">
    <text evidence="6">Involved in the regulation of the intracellular balance of NAD and NADP, and is a key enzyme in the biosynthesis of NADP. Catalyzes specifically the phosphorylation on 2'-hydroxyl of the adenosine moiety of NAD to yield NADP.</text>
</comment>
<feature type="binding site" evidence="6">
    <location>
        <position position="142"/>
    </location>
    <ligand>
        <name>NAD(+)</name>
        <dbReference type="ChEBI" id="CHEBI:57540"/>
    </ligand>
</feature>
<name>A0A4V2W5T5_9FIRM</name>
<keyword evidence="6" id="KW-0963">Cytoplasm</keyword>
<keyword evidence="4 6" id="KW-0520">NAD</keyword>
<keyword evidence="1 6" id="KW-0808">Transferase</keyword>
<dbReference type="Gene3D" id="3.40.50.10330">
    <property type="entry name" value="Probable inorganic polyphosphate/atp-NAD kinase, domain 1"/>
    <property type="match status" value="1"/>
</dbReference>
<keyword evidence="6" id="KW-0547">Nucleotide-binding</keyword>
<comment type="cofactor">
    <cofactor evidence="6">
        <name>a divalent metal cation</name>
        <dbReference type="ChEBI" id="CHEBI:60240"/>
    </cofactor>
</comment>
<feature type="binding site" evidence="6">
    <location>
        <position position="179"/>
    </location>
    <ligand>
        <name>NAD(+)</name>
        <dbReference type="ChEBI" id="CHEBI:57540"/>
    </ligand>
</feature>
<evidence type="ECO:0000256" key="3">
    <source>
        <dbReference type="ARBA" id="ARBA00022857"/>
    </source>
</evidence>
<dbReference type="NCBIfam" id="NF003424">
    <property type="entry name" value="PRK04885.1"/>
    <property type="match status" value="1"/>
</dbReference>
<dbReference type="Pfam" id="PF01513">
    <property type="entry name" value="NAD_kinase"/>
    <property type="match status" value="1"/>
</dbReference>
<keyword evidence="8" id="KW-1185">Reference proteome</keyword>
<comment type="subcellular location">
    <subcellularLocation>
        <location evidence="6">Cytoplasm</location>
    </subcellularLocation>
</comment>
<dbReference type="EC" id="2.7.1.23" evidence="6"/>
<sequence>MKTYAIVSKQDEKSIELSNKMRIELDTFMTYDEAHPELVISVGGDGTMIYSVHKYIHQLDEVSFIGIHSGTLGFLTDYQKDEYLELIEDIRQGEYHIYNRCLLSVKMGDVSYMALNEVRLENNRRSQVLGVYINGDFLETFRGNGLCVSTASGSTAYNKSLGGAVINSGAGLMQLTEIAGIHHNAYRSLGSPLILDWTHTIHLESQDFDGAILGIDNLVFDLEGEGSIDISLAQQKARFVQYKRVAYIERLKRAYLSE</sequence>
<dbReference type="Gene3D" id="2.60.200.30">
    <property type="entry name" value="Probable inorganic polyphosphate/atp-NAD kinase, domain 2"/>
    <property type="match status" value="1"/>
</dbReference>
<evidence type="ECO:0000313" key="7">
    <source>
        <dbReference type="EMBL" id="TCW01642.1"/>
    </source>
</evidence>
<evidence type="ECO:0000256" key="6">
    <source>
        <dbReference type="HAMAP-Rule" id="MF_00361"/>
    </source>
</evidence>
<evidence type="ECO:0000256" key="5">
    <source>
        <dbReference type="ARBA" id="ARBA00047925"/>
    </source>
</evidence>
<gene>
    <name evidence="6" type="primary">nadK</name>
    <name evidence="7" type="ORF">EDD60_10397</name>
</gene>
<accession>A0A4V2W5T5</accession>
<dbReference type="GO" id="GO:0005524">
    <property type="term" value="F:ATP binding"/>
    <property type="evidence" value="ECO:0007669"/>
    <property type="project" value="UniProtKB-KW"/>
</dbReference>